<dbReference type="SUPFAM" id="SSF46785">
    <property type="entry name" value="Winged helix' DNA-binding domain"/>
    <property type="match status" value="1"/>
</dbReference>
<evidence type="ECO:0000256" key="4">
    <source>
        <dbReference type="ARBA" id="ARBA00023163"/>
    </source>
</evidence>
<organism evidence="5 6">
    <name type="scientific">Caproicibacter fermentans</name>
    <dbReference type="NCBI Taxonomy" id="2576756"/>
    <lineage>
        <taxon>Bacteria</taxon>
        <taxon>Bacillati</taxon>
        <taxon>Bacillota</taxon>
        <taxon>Clostridia</taxon>
        <taxon>Eubacteriales</taxon>
        <taxon>Acutalibacteraceae</taxon>
        <taxon>Caproicibacter</taxon>
    </lineage>
</organism>
<dbReference type="GO" id="GO:0003677">
    <property type="term" value="F:DNA binding"/>
    <property type="evidence" value="ECO:0007669"/>
    <property type="project" value="UniProtKB-KW"/>
</dbReference>
<comment type="caution">
    <text evidence="5">The sequence shown here is derived from an EMBL/GenBank/DDBJ whole genome shotgun (WGS) entry which is preliminary data.</text>
</comment>
<comment type="similarity">
    <text evidence="1">Belongs to the BlaI transcriptional regulatory family.</text>
</comment>
<dbReference type="Gene3D" id="1.10.10.10">
    <property type="entry name" value="Winged helix-like DNA-binding domain superfamily/Winged helix DNA-binding domain"/>
    <property type="match status" value="1"/>
</dbReference>
<evidence type="ECO:0000256" key="1">
    <source>
        <dbReference type="ARBA" id="ARBA00011046"/>
    </source>
</evidence>
<reference evidence="5 6" key="1">
    <citation type="submission" date="2019-09" db="EMBL/GenBank/DDBJ databases">
        <title>Genome sequence of Clostridium sp. EA1.</title>
        <authorList>
            <person name="Poehlein A."/>
            <person name="Bengelsdorf F.R."/>
            <person name="Daniel R."/>
        </authorList>
    </citation>
    <scope>NUCLEOTIDE SEQUENCE [LARGE SCALE GENOMIC DNA]</scope>
    <source>
        <strain evidence="5 6">EA1</strain>
    </source>
</reference>
<dbReference type="InterPro" id="IPR036390">
    <property type="entry name" value="WH_DNA-bd_sf"/>
</dbReference>
<proteinExistence type="inferred from homology"/>
<dbReference type="Pfam" id="PF03965">
    <property type="entry name" value="Penicillinase_R"/>
    <property type="match status" value="1"/>
</dbReference>
<dbReference type="AlphaFoldDB" id="A0A6N8I1Y9"/>
<evidence type="ECO:0000256" key="3">
    <source>
        <dbReference type="ARBA" id="ARBA00023125"/>
    </source>
</evidence>
<protein>
    <submittedName>
        <fullName evidence="5">Penicillinase repressor</fullName>
    </submittedName>
</protein>
<keyword evidence="4" id="KW-0804">Transcription</keyword>
<dbReference type="Proteomes" id="UP000469440">
    <property type="component" value="Unassembled WGS sequence"/>
</dbReference>
<keyword evidence="3" id="KW-0238">DNA-binding</keyword>
<dbReference type="InterPro" id="IPR036388">
    <property type="entry name" value="WH-like_DNA-bd_sf"/>
</dbReference>
<evidence type="ECO:0000313" key="6">
    <source>
        <dbReference type="Proteomes" id="UP000469440"/>
    </source>
</evidence>
<name>A0A6N8I1Y9_9FIRM</name>
<keyword evidence="6" id="KW-1185">Reference proteome</keyword>
<dbReference type="GO" id="GO:0045892">
    <property type="term" value="P:negative regulation of DNA-templated transcription"/>
    <property type="evidence" value="ECO:0007669"/>
    <property type="project" value="InterPro"/>
</dbReference>
<keyword evidence="2" id="KW-0805">Transcription regulation</keyword>
<evidence type="ECO:0000256" key="2">
    <source>
        <dbReference type="ARBA" id="ARBA00023015"/>
    </source>
</evidence>
<dbReference type="EMBL" id="VWXL01000073">
    <property type="protein sequence ID" value="MVB11760.1"/>
    <property type="molecule type" value="Genomic_DNA"/>
</dbReference>
<sequence>MKNEKKFIKLTNRELQIMQILWKSDKSLTATEISELTGDNNFSIFSVQNTIKSLLSKKVIEVSSYTKVYKTNAREYKPLLSANDFATMQFTHYFDPSKETAIPHLVATLLKLENTENESNVIDELEKMLNDRKKEIENEKSGDLCLSTRK</sequence>
<dbReference type="InterPro" id="IPR005650">
    <property type="entry name" value="BlaI_family"/>
</dbReference>
<gene>
    <name evidence="5" type="ORF">CAFE_24850</name>
</gene>
<accession>A0A6N8I1Y9</accession>
<dbReference type="OrthoDB" id="1849040at2"/>
<evidence type="ECO:0000313" key="5">
    <source>
        <dbReference type="EMBL" id="MVB11760.1"/>
    </source>
</evidence>
<dbReference type="RefSeq" id="WP_156990850.1">
    <property type="nucleotide sequence ID" value="NZ_VWXL01000073.1"/>
</dbReference>